<evidence type="ECO:0000313" key="1">
    <source>
        <dbReference type="EMBL" id="MDM1696573.1"/>
    </source>
</evidence>
<evidence type="ECO:0000313" key="2">
    <source>
        <dbReference type="Proteomes" id="UP001173465"/>
    </source>
</evidence>
<name>A0AAW7DTN7_9GAMM</name>
<dbReference type="RefSeq" id="WP_286593879.1">
    <property type="nucleotide sequence ID" value="NZ_JACANB010000004.1"/>
</dbReference>
<protein>
    <submittedName>
        <fullName evidence="1">Uncharacterized protein</fullName>
    </submittedName>
</protein>
<dbReference type="EMBL" id="JACANB010000004">
    <property type="protein sequence ID" value="MDM1696573.1"/>
    <property type="molecule type" value="Genomic_DNA"/>
</dbReference>
<comment type="caution">
    <text evidence="1">The sequence shown here is derived from an EMBL/GenBank/DDBJ whole genome shotgun (WGS) entry which is preliminary data.</text>
</comment>
<reference evidence="1" key="1">
    <citation type="submission" date="2020-06" db="EMBL/GenBank/DDBJ databases">
        <authorList>
            <person name="Dong N."/>
        </authorList>
    </citation>
    <scope>NUCLEOTIDE SEQUENCE</scope>
    <source>
        <strain evidence="1">DF46-2-2</strain>
    </source>
</reference>
<dbReference type="AlphaFoldDB" id="A0AAW7DTN7"/>
<reference evidence="1" key="2">
    <citation type="journal article" date="2022" name="Sci. Total Environ.">
        <title>Prevalence, transmission, and molecular epidemiology of tet(X)-positive bacteria among humans, animals, and environmental niches in China: An epidemiological, and genomic-based study.</title>
        <authorList>
            <person name="Dong N."/>
            <person name="Zeng Y."/>
            <person name="Cai C."/>
            <person name="Sun C."/>
            <person name="Lu J."/>
            <person name="Liu C."/>
            <person name="Zhou H."/>
            <person name="Sun Q."/>
            <person name="Shu L."/>
            <person name="Wang H."/>
            <person name="Wang Y."/>
            <person name="Wang S."/>
            <person name="Wu C."/>
            <person name="Chan E.W."/>
            <person name="Chen G."/>
            <person name="Shen Z."/>
            <person name="Chen S."/>
            <person name="Zhang R."/>
        </authorList>
    </citation>
    <scope>NUCLEOTIDE SEQUENCE</scope>
    <source>
        <strain evidence="1">DF46-2-2</strain>
    </source>
</reference>
<gene>
    <name evidence="1" type="ORF">HX099_07860</name>
</gene>
<dbReference type="Proteomes" id="UP001173465">
    <property type="component" value="Unassembled WGS sequence"/>
</dbReference>
<organism evidence="1 2">
    <name type="scientific">Thiopseudomonas alkaliphila</name>
    <dbReference type="NCBI Taxonomy" id="1697053"/>
    <lineage>
        <taxon>Bacteria</taxon>
        <taxon>Pseudomonadati</taxon>
        <taxon>Pseudomonadota</taxon>
        <taxon>Gammaproteobacteria</taxon>
        <taxon>Pseudomonadales</taxon>
        <taxon>Pseudomonadaceae</taxon>
        <taxon>Thiopseudomonas</taxon>
    </lineage>
</organism>
<accession>A0AAW7DTN7</accession>
<sequence length="58" mass="6306">MSHLRLLVLMLLSLHIVGCSVYPTDINARLVQAENDAAEAKAIALEAKRLAELAHSQP</sequence>
<proteinExistence type="predicted"/>